<evidence type="ECO:0000313" key="2">
    <source>
        <dbReference type="Proteomes" id="UP000007993"/>
    </source>
</evidence>
<name>K5D1G8_RHOBT</name>
<sequence>MLLRQLDFNRYWTTDASLRKLTCLTTETSSLVSVFGTEWNRQHRVERATLAGSRLAETFNGKRIVSNKSPLIVTLPDECVGNLCF</sequence>
<protein>
    <submittedName>
        <fullName evidence="1">Uncharacterized protein</fullName>
    </submittedName>
</protein>
<dbReference type="AlphaFoldDB" id="K5D1G8"/>
<accession>K5D1G8</accession>
<dbReference type="EMBL" id="AMCW01000125">
    <property type="protein sequence ID" value="EKK00347.1"/>
    <property type="molecule type" value="Genomic_DNA"/>
</dbReference>
<gene>
    <name evidence="1" type="ORF">RBSH_04363</name>
</gene>
<evidence type="ECO:0000313" key="1">
    <source>
        <dbReference type="EMBL" id="EKK00347.1"/>
    </source>
</evidence>
<dbReference type="Proteomes" id="UP000007993">
    <property type="component" value="Unassembled WGS sequence"/>
</dbReference>
<proteinExistence type="predicted"/>
<dbReference type="PATRIC" id="fig|993517.3.peg.4746"/>
<reference evidence="1 2" key="1">
    <citation type="journal article" date="2013" name="Mar. Genomics">
        <title>Expression of sulfatases in Rhodopirellula baltica and the diversity of sulfatases in the genus Rhodopirellula.</title>
        <authorList>
            <person name="Wegner C.E."/>
            <person name="Richter-Heitmann T."/>
            <person name="Klindworth A."/>
            <person name="Klockow C."/>
            <person name="Richter M."/>
            <person name="Achstetter T."/>
            <person name="Glockner F.O."/>
            <person name="Harder J."/>
        </authorList>
    </citation>
    <scope>NUCLEOTIDE SEQUENCE [LARGE SCALE GENOMIC DNA]</scope>
    <source>
        <strain evidence="1 2">SH28</strain>
    </source>
</reference>
<comment type="caution">
    <text evidence="1">The sequence shown here is derived from an EMBL/GenBank/DDBJ whole genome shotgun (WGS) entry which is preliminary data.</text>
</comment>
<organism evidence="1 2">
    <name type="scientific">Rhodopirellula baltica SH28</name>
    <dbReference type="NCBI Taxonomy" id="993517"/>
    <lineage>
        <taxon>Bacteria</taxon>
        <taxon>Pseudomonadati</taxon>
        <taxon>Planctomycetota</taxon>
        <taxon>Planctomycetia</taxon>
        <taxon>Pirellulales</taxon>
        <taxon>Pirellulaceae</taxon>
        <taxon>Rhodopirellula</taxon>
    </lineage>
</organism>